<evidence type="ECO:0008006" key="3">
    <source>
        <dbReference type="Google" id="ProtNLM"/>
    </source>
</evidence>
<dbReference type="SUPFAM" id="SSF75304">
    <property type="entry name" value="Amidase signature (AS) enzymes"/>
    <property type="match status" value="1"/>
</dbReference>
<gene>
    <name evidence="1" type="ORF">OC842_005981</name>
</gene>
<protein>
    <recommendedName>
        <fullName evidence="3">Amidase</fullName>
    </recommendedName>
</protein>
<dbReference type="Gene3D" id="3.90.1300.10">
    <property type="entry name" value="Amidase signature (AS) domain"/>
    <property type="match status" value="1"/>
</dbReference>
<dbReference type="InterPro" id="IPR036928">
    <property type="entry name" value="AS_sf"/>
</dbReference>
<evidence type="ECO:0000313" key="1">
    <source>
        <dbReference type="EMBL" id="KAK0523962.1"/>
    </source>
</evidence>
<proteinExistence type="predicted"/>
<reference evidence="1" key="1">
    <citation type="journal article" date="2023" name="PhytoFront">
        <title>Draft Genome Resources of Seven Strains of Tilletia horrida, Causal Agent of Kernel Smut of Rice.</title>
        <authorList>
            <person name="Khanal S."/>
            <person name="Antony Babu S."/>
            <person name="Zhou X.G."/>
        </authorList>
    </citation>
    <scope>NUCLEOTIDE SEQUENCE</scope>
    <source>
        <strain evidence="1">TX3</strain>
    </source>
</reference>
<dbReference type="PANTHER" id="PTHR42678">
    <property type="entry name" value="AMIDASE"/>
    <property type="match status" value="1"/>
</dbReference>
<comment type="caution">
    <text evidence="1">The sequence shown here is derived from an EMBL/GenBank/DDBJ whole genome shotgun (WGS) entry which is preliminary data.</text>
</comment>
<dbReference type="PANTHER" id="PTHR42678:SF34">
    <property type="entry name" value="OS04G0183300 PROTEIN"/>
    <property type="match status" value="1"/>
</dbReference>
<dbReference type="Proteomes" id="UP001176521">
    <property type="component" value="Unassembled WGS sequence"/>
</dbReference>
<feature type="non-terminal residue" evidence="1">
    <location>
        <position position="1"/>
    </location>
</feature>
<name>A0AAN6GB79_9BASI</name>
<dbReference type="EMBL" id="JAPDMQ010000478">
    <property type="protein sequence ID" value="KAK0523962.1"/>
    <property type="molecule type" value="Genomic_DNA"/>
</dbReference>
<accession>A0AAN6GB79</accession>
<sequence length="272" mass="29978">RRGGTRALEGVRIGILADEFVNATLGEFDPAVLPLYEHAIDTLRKAGAVLIDAVIPTTEDWFELADEAEAVVSSTEFKVRLNEYLAELEHVPSAVYDMAGLIYFEAVSHAELEGGNSTNEGRVELGHQESALRTRMWAPGQVGVRFNETYKRALRTTRMLSSGIDAALRKHKVQALVAPTDTFFLSLAAVGRHPAVSVPMGFMAGNTTSKEGVFPPWPYPHAPAGLCFVSEHWSEEKLLAYAYAFEHATGHVRRTRQPFDAAIPKTQLRDVM</sequence>
<evidence type="ECO:0000313" key="2">
    <source>
        <dbReference type="Proteomes" id="UP001176521"/>
    </source>
</evidence>
<dbReference type="AlphaFoldDB" id="A0AAN6GB79"/>
<organism evidence="1 2">
    <name type="scientific">Tilletia horrida</name>
    <dbReference type="NCBI Taxonomy" id="155126"/>
    <lineage>
        <taxon>Eukaryota</taxon>
        <taxon>Fungi</taxon>
        <taxon>Dikarya</taxon>
        <taxon>Basidiomycota</taxon>
        <taxon>Ustilaginomycotina</taxon>
        <taxon>Exobasidiomycetes</taxon>
        <taxon>Tilletiales</taxon>
        <taxon>Tilletiaceae</taxon>
        <taxon>Tilletia</taxon>
    </lineage>
</organism>
<keyword evidence="2" id="KW-1185">Reference proteome</keyword>